<accession>A0AAV0Z6X4</accession>
<keyword evidence="4" id="KW-1185">Reference proteome</keyword>
<evidence type="ECO:0000313" key="3">
    <source>
        <dbReference type="EMBL" id="CAI8592843.1"/>
    </source>
</evidence>
<gene>
    <name evidence="3" type="ORF">VFH_I061320</name>
</gene>
<dbReference type="AlphaFoldDB" id="A0AAV0Z6X4"/>
<evidence type="ECO:0000256" key="1">
    <source>
        <dbReference type="SAM" id="MobiDB-lite"/>
    </source>
</evidence>
<dbReference type="PANTHER" id="PTHR33177:SF79">
    <property type="entry name" value="LITAF DOMAIN-CONTAINING PROTEIN"/>
    <property type="match status" value="1"/>
</dbReference>
<dbReference type="InterPro" id="IPR055281">
    <property type="entry name" value="GIR1-2/SIED1"/>
</dbReference>
<reference evidence="3 4" key="1">
    <citation type="submission" date="2023-01" db="EMBL/GenBank/DDBJ databases">
        <authorList>
            <person name="Kreplak J."/>
        </authorList>
    </citation>
    <scope>NUCLEOTIDE SEQUENCE [LARGE SCALE GENOMIC DNA]</scope>
</reference>
<dbReference type="Pfam" id="PF24747">
    <property type="entry name" value="Zn-ribbon_GIR1"/>
    <property type="match status" value="1"/>
</dbReference>
<feature type="region of interest" description="Disordered" evidence="1">
    <location>
        <begin position="1"/>
        <end position="49"/>
    </location>
</feature>
<evidence type="ECO:0000313" key="4">
    <source>
        <dbReference type="Proteomes" id="UP001157006"/>
    </source>
</evidence>
<dbReference type="InterPro" id="IPR056440">
    <property type="entry name" value="Zn-ribbon_GIR1"/>
</dbReference>
<sequence length="114" mass="12435">MSKRKGRGSEMSPPPSPENVKSSPPDLPELLSSSSSSSSSLSSKSYSSKMIADEVTSMATKQDDNEEEYAKAVTKEMVLVGCPKCYMYVMSSEDEPKCPKCKTTVFLDLFGDED</sequence>
<dbReference type="PANTHER" id="PTHR33177">
    <property type="entry name" value="PUTATIVE-RELATED"/>
    <property type="match status" value="1"/>
</dbReference>
<protein>
    <recommendedName>
        <fullName evidence="2">GIR1-like zinc ribbon domain-containing protein</fullName>
    </recommendedName>
</protein>
<name>A0AAV0Z6X4_VICFA</name>
<dbReference type="EMBL" id="OX451735">
    <property type="protein sequence ID" value="CAI8592843.1"/>
    <property type="molecule type" value="Genomic_DNA"/>
</dbReference>
<dbReference type="Proteomes" id="UP001157006">
    <property type="component" value="Chromosome 1S"/>
</dbReference>
<organism evidence="3 4">
    <name type="scientific">Vicia faba</name>
    <name type="common">Broad bean</name>
    <name type="synonym">Faba vulgaris</name>
    <dbReference type="NCBI Taxonomy" id="3906"/>
    <lineage>
        <taxon>Eukaryota</taxon>
        <taxon>Viridiplantae</taxon>
        <taxon>Streptophyta</taxon>
        <taxon>Embryophyta</taxon>
        <taxon>Tracheophyta</taxon>
        <taxon>Spermatophyta</taxon>
        <taxon>Magnoliopsida</taxon>
        <taxon>eudicotyledons</taxon>
        <taxon>Gunneridae</taxon>
        <taxon>Pentapetalae</taxon>
        <taxon>rosids</taxon>
        <taxon>fabids</taxon>
        <taxon>Fabales</taxon>
        <taxon>Fabaceae</taxon>
        <taxon>Papilionoideae</taxon>
        <taxon>50 kb inversion clade</taxon>
        <taxon>NPAAA clade</taxon>
        <taxon>Hologalegina</taxon>
        <taxon>IRL clade</taxon>
        <taxon>Fabeae</taxon>
        <taxon>Vicia</taxon>
    </lineage>
</organism>
<proteinExistence type="predicted"/>
<evidence type="ECO:0000259" key="2">
    <source>
        <dbReference type="Pfam" id="PF24747"/>
    </source>
</evidence>
<feature type="compositionally biased region" description="Low complexity" evidence="1">
    <location>
        <begin position="21"/>
        <end position="49"/>
    </location>
</feature>
<feature type="domain" description="GIR1-like zinc ribbon" evidence="2">
    <location>
        <begin position="77"/>
        <end position="109"/>
    </location>
</feature>